<feature type="transmembrane region" description="Helical" evidence="2">
    <location>
        <begin position="20"/>
        <end position="39"/>
    </location>
</feature>
<evidence type="ECO:0000259" key="3">
    <source>
        <dbReference type="Pfam" id="PF01970"/>
    </source>
</evidence>
<dbReference type="PANTHER" id="PTHR35342">
    <property type="entry name" value="TRICARBOXYLIC TRANSPORT PROTEIN"/>
    <property type="match status" value="1"/>
</dbReference>
<dbReference type="PANTHER" id="PTHR35342:SF5">
    <property type="entry name" value="TRICARBOXYLIC TRANSPORT PROTEIN"/>
    <property type="match status" value="1"/>
</dbReference>
<gene>
    <name evidence="4" type="ORF">ATJ97_1528</name>
</gene>
<feature type="compositionally biased region" description="Polar residues" evidence="1">
    <location>
        <begin position="554"/>
        <end position="571"/>
    </location>
</feature>
<dbReference type="RefSeq" id="WP_098483205.1">
    <property type="nucleotide sequence ID" value="NZ_PDJI01000004.1"/>
</dbReference>
<dbReference type="OrthoDB" id="9781349at2"/>
<keyword evidence="2" id="KW-0472">Membrane</keyword>
<feature type="transmembrane region" description="Helical" evidence="2">
    <location>
        <begin position="429"/>
        <end position="447"/>
    </location>
</feature>
<proteinExistence type="predicted"/>
<dbReference type="Pfam" id="PF01970">
    <property type="entry name" value="TctA"/>
    <property type="match status" value="1"/>
</dbReference>
<dbReference type="AlphaFoldDB" id="A0A2A9EJN7"/>
<feature type="transmembrane region" description="Helical" evidence="2">
    <location>
        <begin position="353"/>
        <end position="377"/>
    </location>
</feature>
<protein>
    <submittedName>
        <fullName evidence="4">Putative tricarboxylic transport membrane protein</fullName>
    </submittedName>
</protein>
<feature type="region of interest" description="Disordered" evidence="1">
    <location>
        <begin position="506"/>
        <end position="571"/>
    </location>
</feature>
<feature type="transmembrane region" description="Helical" evidence="2">
    <location>
        <begin position="468"/>
        <end position="486"/>
    </location>
</feature>
<keyword evidence="5" id="KW-1185">Reference proteome</keyword>
<feature type="transmembrane region" description="Helical" evidence="2">
    <location>
        <begin position="389"/>
        <end position="409"/>
    </location>
</feature>
<sequence>MDVLNALAEGFLTAATPINLLYAVIGVLLGTAVGVLPGLGPAMTIALLLPVTFALEPTSAFIMFAGIYYGGMYGGSTTSILLNTPGESSTVVTAIEGHKMAKAGRAAQALATAAIGSFVAGTIGTALLAFFAPVVVRFAVELGAPSYLAIMLLSLVAVTAVLGKSRVRGFSALALGLAIGLIGLDPVTGQSRLTFGEAQLVDGIDIVVVAVAIFAVGEALWVAAHLRRSSGSVIPVGRPWMSKEDWGRSWKPWLRGTAYGFPFGALPAGGAEIPTFLSYVTEKRLSKKSEEFGRGAIEGVAGPEAANNASAAGTLVPMLALGLPTNATAAIMLGAFIQFGIQPGPLLLEREPQLVWGLIASLFIGNALLLVINLPLAPAWAKLLQIPRPYLYAGILFFATLGAYSVNLQTFDLVLLLLLGALGLMMRRFGLPVLPLIIGVIIGPLAERQLRRALQLSSGSPSGLFDEPLAIVIYVLIAIILVWPFIAAGVRKARGTTGPGLLAEAMATTSPSHPSPGEPASPGETSSSPREVTNSEPASPSPSPGETSSSPREVTNSEPATSTQTTPTEKR</sequence>
<keyword evidence="2" id="KW-0812">Transmembrane</keyword>
<accession>A0A2A9EJN7</accession>
<dbReference type="Proteomes" id="UP000222106">
    <property type="component" value="Unassembled WGS sequence"/>
</dbReference>
<feature type="compositionally biased region" description="Low complexity" evidence="1">
    <location>
        <begin position="544"/>
        <end position="553"/>
    </location>
</feature>
<evidence type="ECO:0000256" key="2">
    <source>
        <dbReference type="SAM" id="Phobius"/>
    </source>
</evidence>
<feature type="transmembrane region" description="Helical" evidence="2">
    <location>
        <begin position="45"/>
        <end position="69"/>
    </location>
</feature>
<feature type="domain" description="DUF112" evidence="3">
    <location>
        <begin position="20"/>
        <end position="438"/>
    </location>
</feature>
<comment type="caution">
    <text evidence="4">The sequence shown here is derived from an EMBL/GenBank/DDBJ whole genome shotgun (WGS) entry which is preliminary data.</text>
</comment>
<evidence type="ECO:0000313" key="4">
    <source>
        <dbReference type="EMBL" id="PFG39033.1"/>
    </source>
</evidence>
<feature type="transmembrane region" description="Helical" evidence="2">
    <location>
        <begin position="204"/>
        <end position="224"/>
    </location>
</feature>
<feature type="transmembrane region" description="Helical" evidence="2">
    <location>
        <begin position="109"/>
        <end position="132"/>
    </location>
</feature>
<feature type="compositionally biased region" description="Polar residues" evidence="1">
    <location>
        <begin position="523"/>
        <end position="534"/>
    </location>
</feature>
<name>A0A2A9EJN7_9MICO</name>
<keyword evidence="2" id="KW-1133">Transmembrane helix</keyword>
<dbReference type="InterPro" id="IPR002823">
    <property type="entry name" value="DUF112_TM"/>
</dbReference>
<feature type="transmembrane region" description="Helical" evidence="2">
    <location>
        <begin position="318"/>
        <end position="341"/>
    </location>
</feature>
<dbReference type="EMBL" id="PDJI01000004">
    <property type="protein sequence ID" value="PFG39033.1"/>
    <property type="molecule type" value="Genomic_DNA"/>
</dbReference>
<feature type="transmembrane region" description="Helical" evidence="2">
    <location>
        <begin position="144"/>
        <end position="162"/>
    </location>
</feature>
<evidence type="ECO:0000313" key="5">
    <source>
        <dbReference type="Proteomes" id="UP000222106"/>
    </source>
</evidence>
<reference evidence="4 5" key="1">
    <citation type="submission" date="2017-10" db="EMBL/GenBank/DDBJ databases">
        <title>Sequencing the genomes of 1000 actinobacteria strains.</title>
        <authorList>
            <person name="Klenk H.-P."/>
        </authorList>
    </citation>
    <scope>NUCLEOTIDE SEQUENCE [LARGE SCALE GENOMIC DNA]</scope>
    <source>
        <strain evidence="4 5">DSM 21838</strain>
    </source>
</reference>
<evidence type="ECO:0000256" key="1">
    <source>
        <dbReference type="SAM" id="MobiDB-lite"/>
    </source>
</evidence>
<feature type="transmembrane region" description="Helical" evidence="2">
    <location>
        <begin position="167"/>
        <end position="184"/>
    </location>
</feature>
<organism evidence="4 5">
    <name type="scientific">Georgenia soli</name>
    <dbReference type="NCBI Taxonomy" id="638953"/>
    <lineage>
        <taxon>Bacteria</taxon>
        <taxon>Bacillati</taxon>
        <taxon>Actinomycetota</taxon>
        <taxon>Actinomycetes</taxon>
        <taxon>Micrococcales</taxon>
        <taxon>Bogoriellaceae</taxon>
        <taxon>Georgenia</taxon>
    </lineage>
</organism>